<feature type="transmembrane region" description="Helical" evidence="1">
    <location>
        <begin position="510"/>
        <end position="535"/>
    </location>
</feature>
<keyword evidence="1" id="KW-1133">Transmembrane helix</keyword>
<keyword evidence="1" id="KW-0472">Membrane</keyword>
<keyword evidence="4" id="KW-1185">Reference proteome</keyword>
<dbReference type="PANTHER" id="PTHR10357:SF228">
    <property type="entry name" value="PUTATIVE-RELATED"/>
    <property type="match status" value="1"/>
</dbReference>
<dbReference type="SMART" id="SM00642">
    <property type="entry name" value="Aamy"/>
    <property type="match status" value="1"/>
</dbReference>
<accession>A0ABR2K149</accession>
<dbReference type="InterPro" id="IPR006047">
    <property type="entry name" value="GH13_cat_dom"/>
</dbReference>
<proteinExistence type="predicted"/>
<dbReference type="InterPro" id="IPR017853">
    <property type="entry name" value="GH"/>
</dbReference>
<evidence type="ECO:0000313" key="3">
    <source>
        <dbReference type="EMBL" id="KAK8884850.1"/>
    </source>
</evidence>
<sequence length="567" mass="63162">MLWIFCICSLSVDESLFNKLNIYQVMVSSFQDGDPNRGYGVGYGPSSHNGDLQGIINSLEYIKNLGFNALWMTPIFDSTNGQGGPLLQSTGYFATNYFKIDPKFGTEDTLRSLVSKAHSLGIYVILDGVLGHHGGVNSASPNGNWPQGQSNPVSYPGSLPYFKEVVQYWINNFEIDGWRLDQCYQMYQNGHNYLKEIREAIYEVCDKRRSEGKEWGILGYIVGEDWEGTDDINVHSYSGDGLRSAFDFPARYNMVQGAAQEESGAGGYGIETFSNVHRTPSEKGYPNNVYPNLFFTNHDIWRLGNLIRNKYGENKDADRYWNRHKMCIGALSVYTGPITLYYGDEIGDITDCWTGKAPSCGPNTDKDNCARTDGQITNFDNKQQNLHDFTKKLMEARLQHPSMYRGTYGKTFQGNTYFNCKYDPTTGDKTVYVTTLNWDPTTVSYTVGGSKLVDLVSGEVISGNGGVYTISLEGLGTRVFQVIEDSKSIKKANKVLTTNSSQSSKKKKTYSAFIVVGCICVAHAASIAIAAIIYAKITKKHGDSSYDDQDLLLINLNKGYTNPTQNQ</sequence>
<dbReference type="Proteomes" id="UP001470230">
    <property type="component" value="Unassembled WGS sequence"/>
</dbReference>
<protein>
    <recommendedName>
        <fullName evidence="2">Glycosyl hydrolase family 13 catalytic domain-containing protein</fullName>
    </recommendedName>
</protein>
<dbReference type="SUPFAM" id="SSF51445">
    <property type="entry name" value="(Trans)glycosidases"/>
    <property type="match status" value="1"/>
</dbReference>
<dbReference type="Pfam" id="PF00128">
    <property type="entry name" value="Alpha-amylase"/>
    <property type="match status" value="2"/>
</dbReference>
<organism evidence="3 4">
    <name type="scientific">Tritrichomonas musculus</name>
    <dbReference type="NCBI Taxonomy" id="1915356"/>
    <lineage>
        <taxon>Eukaryota</taxon>
        <taxon>Metamonada</taxon>
        <taxon>Parabasalia</taxon>
        <taxon>Tritrichomonadida</taxon>
        <taxon>Tritrichomonadidae</taxon>
        <taxon>Tritrichomonas</taxon>
    </lineage>
</organism>
<evidence type="ECO:0000256" key="1">
    <source>
        <dbReference type="SAM" id="Phobius"/>
    </source>
</evidence>
<reference evidence="3 4" key="1">
    <citation type="submission" date="2024-04" db="EMBL/GenBank/DDBJ databases">
        <title>Tritrichomonas musculus Genome.</title>
        <authorList>
            <person name="Alves-Ferreira E."/>
            <person name="Grigg M."/>
            <person name="Lorenzi H."/>
            <person name="Galac M."/>
        </authorList>
    </citation>
    <scope>NUCLEOTIDE SEQUENCE [LARGE SCALE GENOMIC DNA]</scope>
    <source>
        <strain evidence="3 4">EAF2021</strain>
    </source>
</reference>
<gene>
    <name evidence="3" type="ORF">M9Y10_043971</name>
</gene>
<dbReference type="PANTHER" id="PTHR10357">
    <property type="entry name" value="ALPHA-AMYLASE FAMILY MEMBER"/>
    <property type="match status" value="1"/>
</dbReference>
<comment type="caution">
    <text evidence="3">The sequence shown here is derived from an EMBL/GenBank/DDBJ whole genome shotgun (WGS) entry which is preliminary data.</text>
</comment>
<name>A0ABR2K149_9EUKA</name>
<dbReference type="EMBL" id="JAPFFF010000008">
    <property type="protein sequence ID" value="KAK8884850.1"/>
    <property type="molecule type" value="Genomic_DNA"/>
</dbReference>
<dbReference type="Gene3D" id="3.20.20.80">
    <property type="entry name" value="Glycosidases"/>
    <property type="match status" value="2"/>
</dbReference>
<evidence type="ECO:0000313" key="4">
    <source>
        <dbReference type="Proteomes" id="UP001470230"/>
    </source>
</evidence>
<feature type="domain" description="Glycosyl hydrolase family 13 catalytic" evidence="2">
    <location>
        <begin position="24"/>
        <end position="397"/>
    </location>
</feature>
<keyword evidence="1" id="KW-0812">Transmembrane</keyword>
<evidence type="ECO:0000259" key="2">
    <source>
        <dbReference type="SMART" id="SM00642"/>
    </source>
</evidence>